<reference evidence="2" key="1">
    <citation type="submission" date="2022-11" db="UniProtKB">
        <authorList>
            <consortium name="WormBaseParasite"/>
        </authorList>
    </citation>
    <scope>IDENTIFICATION</scope>
</reference>
<evidence type="ECO:0000313" key="1">
    <source>
        <dbReference type="Proteomes" id="UP000887579"/>
    </source>
</evidence>
<sequence>MLPKHCFSGAFEMARQEDDKAKEPEIMQFKSSQKLINPNDTGFDKYYEDMENQKEKFDESENKMYYVPKEMLETTVCDKVTSWITQAVTQHQFIGNGTFGYASLCQVQGISKNCVMKIFKTFLDTEDLKAEIEVLHLASKNKLLPRMFYAGFYSENYYVIIMECVTGGTLLYHVNHKSDISIEAMKVIFSQTSRGIAFLHKMHRTHGDLKLDNVGLTINGQAKIFDFGKSRNISKPRILPRLTITYEAPENIQRLEADGSIDWWSFGCLVATMMQKKYPFYHDNDSILASMILNDEPIIEIENEDAKDLIMQLLQKNPQNRLKTPWDHKFLADGNRSRVPVFIPAPITLLLRRKDPYETDDQRQRALGMTIGGKSLALNDSLLRYPTQKCVTFMNSRSK</sequence>
<organism evidence="1 2">
    <name type="scientific">Panagrolaimus sp. ES5</name>
    <dbReference type="NCBI Taxonomy" id="591445"/>
    <lineage>
        <taxon>Eukaryota</taxon>
        <taxon>Metazoa</taxon>
        <taxon>Ecdysozoa</taxon>
        <taxon>Nematoda</taxon>
        <taxon>Chromadorea</taxon>
        <taxon>Rhabditida</taxon>
        <taxon>Tylenchina</taxon>
        <taxon>Panagrolaimomorpha</taxon>
        <taxon>Panagrolaimoidea</taxon>
        <taxon>Panagrolaimidae</taxon>
        <taxon>Panagrolaimus</taxon>
    </lineage>
</organism>
<accession>A0AC34GN58</accession>
<evidence type="ECO:0000313" key="2">
    <source>
        <dbReference type="WBParaSite" id="ES5_v2.g456.t1"/>
    </source>
</evidence>
<protein>
    <submittedName>
        <fullName evidence="2">Protein kinase domain-containing protein</fullName>
    </submittedName>
</protein>
<proteinExistence type="predicted"/>
<dbReference type="WBParaSite" id="ES5_v2.g456.t1">
    <property type="protein sequence ID" value="ES5_v2.g456.t1"/>
    <property type="gene ID" value="ES5_v2.g456"/>
</dbReference>
<name>A0AC34GN58_9BILA</name>
<dbReference type="Proteomes" id="UP000887579">
    <property type="component" value="Unplaced"/>
</dbReference>